<feature type="compositionally biased region" description="Polar residues" evidence="1">
    <location>
        <begin position="28"/>
        <end position="54"/>
    </location>
</feature>
<reference evidence="2" key="2">
    <citation type="submission" date="2023-02" db="EMBL/GenBank/DDBJ databases">
        <authorList>
            <person name="Swenson N.G."/>
            <person name="Wegrzyn J.L."/>
            <person name="Mcevoy S.L."/>
        </authorList>
    </citation>
    <scope>NUCLEOTIDE SEQUENCE</scope>
    <source>
        <strain evidence="2">91603</strain>
        <tissue evidence="2">Leaf</tissue>
    </source>
</reference>
<comment type="caution">
    <text evidence="2">The sequence shown here is derived from an EMBL/GenBank/DDBJ whole genome shotgun (WGS) entry which is preliminary data.</text>
</comment>
<accession>A0AAD5IKR8</accession>
<organism evidence="2 3">
    <name type="scientific">Acer negundo</name>
    <name type="common">Box elder</name>
    <dbReference type="NCBI Taxonomy" id="4023"/>
    <lineage>
        <taxon>Eukaryota</taxon>
        <taxon>Viridiplantae</taxon>
        <taxon>Streptophyta</taxon>
        <taxon>Embryophyta</taxon>
        <taxon>Tracheophyta</taxon>
        <taxon>Spermatophyta</taxon>
        <taxon>Magnoliopsida</taxon>
        <taxon>eudicotyledons</taxon>
        <taxon>Gunneridae</taxon>
        <taxon>Pentapetalae</taxon>
        <taxon>rosids</taxon>
        <taxon>malvids</taxon>
        <taxon>Sapindales</taxon>
        <taxon>Sapindaceae</taxon>
        <taxon>Hippocastanoideae</taxon>
        <taxon>Acereae</taxon>
        <taxon>Acer</taxon>
    </lineage>
</organism>
<name>A0AAD5IKR8_ACENE</name>
<protein>
    <submittedName>
        <fullName evidence="2">Uncharacterized protein</fullName>
    </submittedName>
</protein>
<feature type="region of interest" description="Disordered" evidence="1">
    <location>
        <begin position="23"/>
        <end position="63"/>
    </location>
</feature>
<evidence type="ECO:0000256" key="1">
    <source>
        <dbReference type="SAM" id="MobiDB-lite"/>
    </source>
</evidence>
<evidence type="ECO:0000313" key="3">
    <source>
        <dbReference type="Proteomes" id="UP001064489"/>
    </source>
</evidence>
<sequence length="207" mass="23245">MDYKRLSMSFTLSGRTYTLQGMHGSELSPMSNKELSQLTEYPPNDNNLKENSLTEGLGPERRGRVRGLGFGATPSQVNAQIHSGGRVKELEAKLKATNGQVASFQDTVTAVVKQNEQLTDKCRKPIIRQLHSASPTVNLQTAIQHQKSLEVDLRIHSTFPAADRNHRSMTSVHQFHSAVWNSKPHRRSPSKRSFYGEMYGENLIFQP</sequence>
<dbReference type="Proteomes" id="UP001064489">
    <property type="component" value="Chromosome 10"/>
</dbReference>
<dbReference type="EMBL" id="JAJSOW010000105">
    <property type="protein sequence ID" value="KAI9166208.1"/>
    <property type="molecule type" value="Genomic_DNA"/>
</dbReference>
<proteinExistence type="predicted"/>
<gene>
    <name evidence="2" type="ORF">LWI28_028036</name>
</gene>
<dbReference type="AlphaFoldDB" id="A0AAD5IKR8"/>
<reference evidence="2" key="1">
    <citation type="journal article" date="2022" name="Plant J.">
        <title>Strategies of tolerance reflected in two North American maple genomes.</title>
        <authorList>
            <person name="McEvoy S.L."/>
            <person name="Sezen U.U."/>
            <person name="Trouern-Trend A."/>
            <person name="McMahon S.M."/>
            <person name="Schaberg P.G."/>
            <person name="Yang J."/>
            <person name="Wegrzyn J.L."/>
            <person name="Swenson N.G."/>
        </authorList>
    </citation>
    <scope>NUCLEOTIDE SEQUENCE</scope>
    <source>
        <strain evidence="2">91603</strain>
    </source>
</reference>
<keyword evidence="3" id="KW-1185">Reference proteome</keyword>
<evidence type="ECO:0000313" key="2">
    <source>
        <dbReference type="EMBL" id="KAI9166208.1"/>
    </source>
</evidence>